<dbReference type="OrthoDB" id="26227at2"/>
<gene>
    <name evidence="1" type="ORF">MHY01S_14910</name>
</gene>
<evidence type="ECO:0000313" key="1">
    <source>
        <dbReference type="EMBL" id="GEM83325.1"/>
    </source>
</evidence>
<dbReference type="RefSeq" id="WP_119339608.1">
    <property type="nucleotide sequence ID" value="NZ_BJXL01000040.1"/>
</dbReference>
<reference evidence="1 2" key="1">
    <citation type="submission" date="2019-07" db="EMBL/GenBank/DDBJ databases">
        <title>Whole genome shotgun sequence of Meiothermus hypogaeus NBRC 106114.</title>
        <authorList>
            <person name="Hosoyama A."/>
            <person name="Uohara A."/>
            <person name="Ohji S."/>
            <person name="Ichikawa N."/>
        </authorList>
    </citation>
    <scope>NUCLEOTIDE SEQUENCE [LARGE SCALE GENOMIC DNA]</scope>
    <source>
        <strain evidence="1 2">NBRC 106114</strain>
    </source>
</reference>
<name>A0A511R148_9DEIN</name>
<evidence type="ECO:0000313" key="2">
    <source>
        <dbReference type="Proteomes" id="UP000321197"/>
    </source>
</evidence>
<sequence length="153" mass="16817">MQPTDATPGVNLKGFLRYVAGLLNRCPYWVASLAPDQSYALAQSPTGVRYLLHVEAQTPTHEDALQAVLTAQQIHHAQEVILVALNGQYSPWFRALAKAQGVHLWTLEEVDYLVMAADLESNTPLAYLGLEVRPPKTTLVQEPAPARQATQGF</sequence>
<proteinExistence type="predicted"/>
<accession>A0A511R148</accession>
<dbReference type="AlphaFoldDB" id="A0A511R148"/>
<dbReference type="EMBL" id="BJXL01000040">
    <property type="protein sequence ID" value="GEM83325.1"/>
    <property type="molecule type" value="Genomic_DNA"/>
</dbReference>
<protein>
    <recommendedName>
        <fullName evidence="3">Restriction endonuclease type IV Mrr domain-containing protein</fullName>
    </recommendedName>
</protein>
<organism evidence="1 2">
    <name type="scientific">Meiothermus hypogaeus NBRC 106114</name>
    <dbReference type="NCBI Taxonomy" id="1227553"/>
    <lineage>
        <taxon>Bacteria</taxon>
        <taxon>Thermotogati</taxon>
        <taxon>Deinococcota</taxon>
        <taxon>Deinococci</taxon>
        <taxon>Thermales</taxon>
        <taxon>Thermaceae</taxon>
        <taxon>Meiothermus</taxon>
    </lineage>
</organism>
<evidence type="ECO:0008006" key="3">
    <source>
        <dbReference type="Google" id="ProtNLM"/>
    </source>
</evidence>
<comment type="caution">
    <text evidence="1">The sequence shown here is derived from an EMBL/GenBank/DDBJ whole genome shotgun (WGS) entry which is preliminary data.</text>
</comment>
<dbReference type="Proteomes" id="UP000321197">
    <property type="component" value="Unassembled WGS sequence"/>
</dbReference>